<dbReference type="GO" id="GO:0008233">
    <property type="term" value="F:peptidase activity"/>
    <property type="evidence" value="ECO:0007669"/>
    <property type="project" value="UniProtKB-KW"/>
</dbReference>
<dbReference type="Pfam" id="PF00004">
    <property type="entry name" value="AAA"/>
    <property type="match status" value="1"/>
</dbReference>
<organism evidence="10 11">
    <name type="scientific">Sulfuricella denitrificans (strain DSM 22764 / NBRC 105220 / skB26)</name>
    <dbReference type="NCBI Taxonomy" id="1163617"/>
    <lineage>
        <taxon>Bacteria</taxon>
        <taxon>Pseudomonadati</taxon>
        <taxon>Pseudomonadota</taxon>
        <taxon>Betaproteobacteria</taxon>
        <taxon>Nitrosomonadales</taxon>
        <taxon>Sulfuricellaceae</taxon>
        <taxon>Sulfuricella</taxon>
    </lineage>
</organism>
<keyword evidence="10" id="KW-0645">Protease</keyword>
<sequence length="440" mass="49688">MIPMTPQEIVHELDKHIIGQHAAKRAVAIALRNRWRRQQVAEPLRHEITPKNILMIGPTGVGKTEIARRLAKLANAPFIKVEATKFTEVGYVGRDVDSIIRDLVEMAIKQTREQETLKVRHRAEDHAEERILDALLPPARDIEAEAGEENATRQKFRKMLREGKLDDKEIEIEVAGAQAHMEILAPPGMEEMTSQIQSMFQNIGSSKRRQRKLKIAEAMKLLTEEEAMKLINDEEMKIHAVQNVEQNGIVFLDEIDKITSRSESSGTDVSRQGVQRDLLPLVEGTTVTTKYGMIKTDHILFIASGAFHLAKPSDLIPELQGRLPIRVELDSLSVSDFEQILTNTDACLTKQYEALLGTESVKLDFKADAIRRLAEIAFEVNERTENIGARRLYTVMEKLLEEISFEAGRKVEESIVIDAAYVDGKLKELAKSEDLARYVL</sequence>
<keyword evidence="6 7" id="KW-0143">Chaperone</keyword>
<keyword evidence="3 7" id="KW-0963">Cytoplasm</keyword>
<dbReference type="eggNOG" id="COG1220">
    <property type="taxonomic scope" value="Bacteria"/>
</dbReference>
<keyword evidence="5 7" id="KW-0067">ATP-binding</keyword>
<dbReference type="Gene3D" id="1.10.8.10">
    <property type="entry name" value="DNA helicase RuvA subunit, C-terminal domain"/>
    <property type="match status" value="2"/>
</dbReference>
<dbReference type="EMBL" id="AP013066">
    <property type="protein sequence ID" value="BAN34169.1"/>
    <property type="molecule type" value="Genomic_DNA"/>
</dbReference>
<dbReference type="NCBIfam" id="NF003544">
    <property type="entry name" value="PRK05201.1"/>
    <property type="match status" value="1"/>
</dbReference>
<evidence type="ECO:0000256" key="5">
    <source>
        <dbReference type="ARBA" id="ARBA00022840"/>
    </source>
</evidence>
<comment type="subunit">
    <text evidence="7">A double ring-shaped homohexamer of HslV is capped on each side by a ring-shaped HslU homohexamer. The assembly of the HslU/HslV complex is dependent on binding of ATP.</text>
</comment>
<feature type="binding site" evidence="7">
    <location>
        <position position="318"/>
    </location>
    <ligand>
        <name>ATP</name>
        <dbReference type="ChEBI" id="CHEBI:30616"/>
    </ligand>
</feature>
<evidence type="ECO:0000313" key="10">
    <source>
        <dbReference type="EMBL" id="BAN34169.1"/>
    </source>
</evidence>
<dbReference type="GO" id="GO:0009376">
    <property type="term" value="C:HslUV protease complex"/>
    <property type="evidence" value="ECO:0007669"/>
    <property type="project" value="UniProtKB-UniRule"/>
</dbReference>
<evidence type="ECO:0000256" key="2">
    <source>
        <dbReference type="ARBA" id="ARBA00009771"/>
    </source>
</evidence>
<protein>
    <recommendedName>
        <fullName evidence="7">ATP-dependent protease ATPase subunit HslU</fullName>
    </recommendedName>
    <alternativeName>
        <fullName evidence="7">Unfoldase HslU</fullName>
    </alternativeName>
</protein>
<dbReference type="HOGENOM" id="CLU_033123_0_0_4"/>
<gene>
    <name evidence="7 10" type="primary">hslU</name>
    <name evidence="10" type="ORF">SCD_n00320</name>
</gene>
<dbReference type="InterPro" id="IPR019489">
    <property type="entry name" value="Clp_ATPase_C"/>
</dbReference>
<feature type="binding site" evidence="7">
    <location>
        <begin position="60"/>
        <end position="65"/>
    </location>
    <ligand>
        <name>ATP</name>
        <dbReference type="ChEBI" id="CHEBI:30616"/>
    </ligand>
</feature>
<dbReference type="AlphaFoldDB" id="S6AI10"/>
<comment type="similarity">
    <text evidence="2 7">Belongs to the ClpX chaperone family. HslU subfamily.</text>
</comment>
<dbReference type="InterPro" id="IPR050052">
    <property type="entry name" value="ATP-dep_Clp_protease_ClpX"/>
</dbReference>
<dbReference type="SUPFAM" id="SSF52540">
    <property type="entry name" value="P-loop containing nucleoside triphosphate hydrolases"/>
    <property type="match status" value="1"/>
</dbReference>
<dbReference type="PANTHER" id="PTHR48102">
    <property type="entry name" value="ATP-DEPENDENT CLP PROTEASE ATP-BINDING SUBUNIT CLPX-LIKE, MITOCHONDRIAL-RELATED"/>
    <property type="match status" value="1"/>
</dbReference>
<evidence type="ECO:0000259" key="8">
    <source>
        <dbReference type="SMART" id="SM00382"/>
    </source>
</evidence>
<dbReference type="GO" id="GO:0043335">
    <property type="term" value="P:protein unfolding"/>
    <property type="evidence" value="ECO:0007669"/>
    <property type="project" value="UniProtKB-UniRule"/>
</dbReference>
<feature type="binding site" evidence="7">
    <location>
        <position position="390"/>
    </location>
    <ligand>
        <name>ATP</name>
        <dbReference type="ChEBI" id="CHEBI:30616"/>
    </ligand>
</feature>
<feature type="domain" description="AAA+ ATPase" evidence="8">
    <location>
        <begin position="49"/>
        <end position="329"/>
    </location>
</feature>
<dbReference type="Gene3D" id="3.40.50.300">
    <property type="entry name" value="P-loop containing nucleotide triphosphate hydrolases"/>
    <property type="match status" value="1"/>
</dbReference>
<dbReference type="GO" id="GO:0016887">
    <property type="term" value="F:ATP hydrolysis activity"/>
    <property type="evidence" value="ECO:0007669"/>
    <property type="project" value="InterPro"/>
</dbReference>
<dbReference type="InterPro" id="IPR003959">
    <property type="entry name" value="ATPase_AAA_core"/>
</dbReference>
<dbReference type="FunFam" id="1.10.8.10:FF:000028">
    <property type="entry name" value="ATP-dependent protease ATPase subunit HslU"/>
    <property type="match status" value="1"/>
</dbReference>
<name>S6AI10_SULDS</name>
<feature type="binding site" evidence="7">
    <location>
        <position position="18"/>
    </location>
    <ligand>
        <name>ATP</name>
        <dbReference type="ChEBI" id="CHEBI:30616"/>
    </ligand>
</feature>
<dbReference type="SMART" id="SM00382">
    <property type="entry name" value="AAA"/>
    <property type="match status" value="1"/>
</dbReference>
<dbReference type="InterPro" id="IPR004491">
    <property type="entry name" value="HslU"/>
</dbReference>
<feature type="binding site" evidence="7">
    <location>
        <position position="253"/>
    </location>
    <ligand>
        <name>ATP</name>
        <dbReference type="ChEBI" id="CHEBI:30616"/>
    </ligand>
</feature>
<dbReference type="OrthoDB" id="9804062at2"/>
<feature type="domain" description="Clp ATPase C-terminal" evidence="9">
    <location>
        <begin position="332"/>
        <end position="428"/>
    </location>
</feature>
<evidence type="ECO:0000259" key="9">
    <source>
        <dbReference type="SMART" id="SM01086"/>
    </source>
</evidence>
<keyword evidence="11" id="KW-1185">Reference proteome</keyword>
<dbReference type="Proteomes" id="UP000015559">
    <property type="component" value="Chromosome"/>
</dbReference>
<evidence type="ECO:0000256" key="6">
    <source>
        <dbReference type="ARBA" id="ARBA00023186"/>
    </source>
</evidence>
<dbReference type="GO" id="GO:0036402">
    <property type="term" value="F:proteasome-activating activity"/>
    <property type="evidence" value="ECO:0007669"/>
    <property type="project" value="UniProtKB-UniRule"/>
</dbReference>
<dbReference type="RefSeq" id="WP_009206886.1">
    <property type="nucleotide sequence ID" value="NC_022357.1"/>
</dbReference>
<dbReference type="InterPro" id="IPR003593">
    <property type="entry name" value="AAA+_ATPase"/>
</dbReference>
<dbReference type="PANTHER" id="PTHR48102:SF3">
    <property type="entry name" value="ATP-DEPENDENT PROTEASE ATPASE SUBUNIT HSLU"/>
    <property type="match status" value="1"/>
</dbReference>
<dbReference type="Pfam" id="PF07724">
    <property type="entry name" value="AAA_2"/>
    <property type="match status" value="1"/>
</dbReference>
<proteinExistence type="inferred from homology"/>
<evidence type="ECO:0000256" key="1">
    <source>
        <dbReference type="ARBA" id="ARBA00004496"/>
    </source>
</evidence>
<dbReference type="InterPro" id="IPR027417">
    <property type="entry name" value="P-loop_NTPase"/>
</dbReference>
<comment type="function">
    <text evidence="7">ATPase subunit of a proteasome-like degradation complex; this subunit has chaperone activity. The binding of ATP and its subsequent hydrolysis by HslU are essential for unfolding of protein substrates subsequently hydrolyzed by HslV. HslU recognizes the N-terminal part of its protein substrates and unfolds these before they are guided to HslV for hydrolysis.</text>
</comment>
<dbReference type="GO" id="GO:0005524">
    <property type="term" value="F:ATP binding"/>
    <property type="evidence" value="ECO:0007669"/>
    <property type="project" value="UniProtKB-UniRule"/>
</dbReference>
<evidence type="ECO:0000313" key="11">
    <source>
        <dbReference type="Proteomes" id="UP000015559"/>
    </source>
</evidence>
<evidence type="ECO:0000256" key="4">
    <source>
        <dbReference type="ARBA" id="ARBA00022741"/>
    </source>
</evidence>
<keyword evidence="4 7" id="KW-0547">Nucleotide-binding</keyword>
<dbReference type="Gene3D" id="1.10.8.60">
    <property type="match status" value="1"/>
</dbReference>
<dbReference type="STRING" id="1163617.SCD_n00320"/>
<dbReference type="FunFam" id="3.40.50.300:FF:000220">
    <property type="entry name" value="ATP-dependent protease ATPase subunit HslU"/>
    <property type="match status" value="1"/>
</dbReference>
<reference evidence="10 11" key="1">
    <citation type="journal article" date="2012" name="Appl. Environ. Microbiol.">
        <title>Draft genome sequence of a psychrotolerant sulfur-oxidizing bacterium, Sulfuricella denitrificans skB26, and proteomic insights into cold adaptation.</title>
        <authorList>
            <person name="Watanabe T."/>
            <person name="Kojima H."/>
            <person name="Fukui M."/>
        </authorList>
    </citation>
    <scope>NUCLEOTIDE SEQUENCE [LARGE SCALE GENOMIC DNA]</scope>
    <source>
        <strain evidence="11">skB26</strain>
    </source>
</reference>
<accession>S6AI10</accession>
<evidence type="ECO:0000256" key="7">
    <source>
        <dbReference type="HAMAP-Rule" id="MF_00249"/>
    </source>
</evidence>
<evidence type="ECO:0000256" key="3">
    <source>
        <dbReference type="ARBA" id="ARBA00022490"/>
    </source>
</evidence>
<dbReference type="FunFam" id="3.40.50.300:FF:000213">
    <property type="entry name" value="ATP-dependent protease ATPase subunit HslU"/>
    <property type="match status" value="1"/>
</dbReference>
<dbReference type="NCBIfam" id="TIGR00390">
    <property type="entry name" value="hslU"/>
    <property type="match status" value="1"/>
</dbReference>
<keyword evidence="10" id="KW-0378">Hydrolase</keyword>
<comment type="subcellular location">
    <subcellularLocation>
        <location evidence="1 7">Cytoplasm</location>
    </subcellularLocation>
</comment>
<dbReference type="CDD" id="cd19498">
    <property type="entry name" value="RecA-like_HslU"/>
    <property type="match status" value="1"/>
</dbReference>
<dbReference type="KEGG" id="sdr:SCD_n00320"/>
<dbReference type="HAMAP" id="MF_00249">
    <property type="entry name" value="HslU"/>
    <property type="match status" value="1"/>
</dbReference>
<dbReference type="SMART" id="SM01086">
    <property type="entry name" value="ClpB_D2-small"/>
    <property type="match status" value="1"/>
</dbReference>